<dbReference type="RefSeq" id="WP_245640284.1">
    <property type="nucleotide sequence ID" value="NZ_CVRB01000001.1"/>
</dbReference>
<dbReference type="InterPro" id="IPR039563">
    <property type="entry name" value="Peptidase_C39_single_dom"/>
</dbReference>
<sequence length="278" mass="31663">MRKFYLLASILPLFGCNNFDLTPINVSAKEPSYSQTNTMATPLANYENYHILLLQAIEKSINQPVTESTTRNPIRISPKKQETLLDVTVINQNPELKYGCEVTSLAMVLHYAGVKTDKMELYRLIQKEDYPLIRKSNGDILHWGNPENGFVGDMTGRLTGTTVYDKPMIHLINQKLPGRAVNLTNQPFEKIEEHVSAGYPIVVWTTLDYGLPKRWVAWNHGHQVVRVPFDLHAVVLVGYDNNFVYLNDPLTIKKQVKVEKEQFVSSWKALGSRAVSYE</sequence>
<feature type="domain" description="Peptidase C39-like" evidence="1">
    <location>
        <begin position="85"/>
        <end position="249"/>
    </location>
</feature>
<proteinExistence type="predicted"/>
<gene>
    <name evidence="2" type="ORF">BN000_00552</name>
</gene>
<dbReference type="PIRSF" id="PIRSF032442">
    <property type="entry name" value="UCP032442"/>
    <property type="match status" value="1"/>
</dbReference>
<dbReference type="PANTHER" id="PTHR37806">
    <property type="entry name" value="LMO0724 PROTEIN"/>
    <property type="match status" value="1"/>
</dbReference>
<evidence type="ECO:0000313" key="3">
    <source>
        <dbReference type="Proteomes" id="UP000199087"/>
    </source>
</evidence>
<dbReference type="STRING" id="1499688.BN000_00552"/>
<name>A0A0U1NRM1_9BACI</name>
<dbReference type="Pfam" id="PF13529">
    <property type="entry name" value="Peptidase_C39_2"/>
    <property type="match status" value="1"/>
</dbReference>
<dbReference type="InterPro" id="IPR039564">
    <property type="entry name" value="Peptidase_C39-like"/>
</dbReference>
<reference evidence="3" key="1">
    <citation type="submission" date="2015-05" db="EMBL/GenBank/DDBJ databases">
        <authorList>
            <person name="Urmite Genomes"/>
        </authorList>
    </citation>
    <scope>NUCLEOTIDE SEQUENCE [LARGE SCALE GENOMIC DNA]</scope>
    <source>
        <strain evidence="3">LF1</strain>
    </source>
</reference>
<evidence type="ECO:0000313" key="2">
    <source>
        <dbReference type="EMBL" id="CRK80664.1"/>
    </source>
</evidence>
<keyword evidence="3" id="KW-1185">Reference proteome</keyword>
<dbReference type="CDD" id="cd02549">
    <property type="entry name" value="Peptidase_C39A"/>
    <property type="match status" value="1"/>
</dbReference>
<dbReference type="AlphaFoldDB" id="A0A0U1NRM1"/>
<dbReference type="EMBL" id="CVRB01000001">
    <property type="protein sequence ID" value="CRK80664.1"/>
    <property type="molecule type" value="Genomic_DNA"/>
</dbReference>
<dbReference type="InterPro" id="IPR016997">
    <property type="entry name" value="UCP032442"/>
</dbReference>
<dbReference type="Gene3D" id="3.90.70.10">
    <property type="entry name" value="Cysteine proteinases"/>
    <property type="match status" value="1"/>
</dbReference>
<dbReference type="Proteomes" id="UP000199087">
    <property type="component" value="Unassembled WGS sequence"/>
</dbReference>
<accession>A0A0U1NRM1</accession>
<organism evidence="2 3">
    <name type="scientific">Neobacillus massiliamazoniensis</name>
    <dbReference type="NCBI Taxonomy" id="1499688"/>
    <lineage>
        <taxon>Bacteria</taxon>
        <taxon>Bacillati</taxon>
        <taxon>Bacillota</taxon>
        <taxon>Bacilli</taxon>
        <taxon>Bacillales</taxon>
        <taxon>Bacillaceae</taxon>
        <taxon>Neobacillus</taxon>
    </lineage>
</organism>
<dbReference type="PANTHER" id="PTHR37806:SF1">
    <property type="entry name" value="PEPTIDASE C39-LIKE DOMAIN-CONTAINING PROTEIN"/>
    <property type="match status" value="1"/>
</dbReference>
<protein>
    <recommendedName>
        <fullName evidence="1">Peptidase C39-like domain-containing protein</fullName>
    </recommendedName>
</protein>
<evidence type="ECO:0000259" key="1">
    <source>
        <dbReference type="Pfam" id="PF13529"/>
    </source>
</evidence>